<protein>
    <recommendedName>
        <fullName evidence="4">Lipoprotein</fullName>
    </recommendedName>
</protein>
<feature type="signal peptide" evidence="1">
    <location>
        <begin position="1"/>
        <end position="25"/>
    </location>
</feature>
<evidence type="ECO:0000313" key="3">
    <source>
        <dbReference type="Proteomes" id="UP001155163"/>
    </source>
</evidence>
<dbReference type="Proteomes" id="UP001155163">
    <property type="component" value="Unassembled WGS sequence"/>
</dbReference>
<dbReference type="EMBL" id="JALQCX010000049">
    <property type="protein sequence ID" value="MCK9817066.1"/>
    <property type="molecule type" value="Genomic_DNA"/>
</dbReference>
<name>A0ABT0JM98_9PSED</name>
<evidence type="ECO:0000313" key="2">
    <source>
        <dbReference type="EMBL" id="MCK9817066.1"/>
    </source>
</evidence>
<sequence length="246" mass="26767">MNLPSPLIASLAVFGLWTSASQAVAECQAPQRTQTLPGYALCKDWPAFPGQTLTVLSELQPDPVLGNASDDGLYDLRLALVDSASGKTLARYQQPSAFMSDAVGLESLTLDTGRYQLAPQVRAFGVRASFKGSSRVNPMDQVSLNLYVREGENLRPVMDKFLAYSYSGEWDGNCAGERTETTRTLDIAKTRSHGYADLIVRSVTLTTTGKGQGEQCQSRSVTAKPVLTTLRYDGQRYVLPQGFQSL</sequence>
<keyword evidence="3" id="KW-1185">Reference proteome</keyword>
<reference evidence="2 3" key="2">
    <citation type="journal article" date="2023" name="Plant Pathol.">
        <title>Dismantling and reorganizing Pseudomonas marginalis sensu#lato.</title>
        <authorList>
            <person name="Sawada H."/>
            <person name="Fujikawa T."/>
            <person name="Satou M."/>
        </authorList>
    </citation>
    <scope>NUCLEOTIDE SEQUENCE [LARGE SCALE GENOMIC DNA]</scope>
    <source>
        <strain evidence="2 3">MAFF 302046</strain>
    </source>
</reference>
<gene>
    <name evidence="2" type="ORF">M1B35_23800</name>
</gene>
<reference evidence="2 3" key="1">
    <citation type="journal article" date="2022" name="Int. J. Syst. Evol. Microbiol.">
        <title>Pseudomonas aegrilactucae sp. nov. and Pseudomonas morbosilactucae sp. nov., pathogens causing bacterial rot of lettuce in Japan.</title>
        <authorList>
            <person name="Sawada H."/>
            <person name="Fujikawa T."/>
            <person name="Satou M."/>
        </authorList>
    </citation>
    <scope>NUCLEOTIDE SEQUENCE [LARGE SCALE GENOMIC DNA]</scope>
    <source>
        <strain evidence="2 3">MAFF 302046</strain>
    </source>
</reference>
<dbReference type="RefSeq" id="WP_123336348.1">
    <property type="nucleotide sequence ID" value="NZ_JALQCX010000049.1"/>
</dbReference>
<feature type="chain" id="PRO_5047371183" description="Lipoprotein" evidence="1">
    <location>
        <begin position="26"/>
        <end position="246"/>
    </location>
</feature>
<proteinExistence type="predicted"/>
<accession>A0ABT0JM98</accession>
<evidence type="ECO:0000256" key="1">
    <source>
        <dbReference type="SAM" id="SignalP"/>
    </source>
</evidence>
<comment type="caution">
    <text evidence="2">The sequence shown here is derived from an EMBL/GenBank/DDBJ whole genome shotgun (WGS) entry which is preliminary data.</text>
</comment>
<keyword evidence="1" id="KW-0732">Signal</keyword>
<evidence type="ECO:0008006" key="4">
    <source>
        <dbReference type="Google" id="ProtNLM"/>
    </source>
</evidence>
<organism evidence="2 3">
    <name type="scientific">Pseudomonas morbosilactucae</name>
    <dbReference type="NCBI Taxonomy" id="2938197"/>
    <lineage>
        <taxon>Bacteria</taxon>
        <taxon>Pseudomonadati</taxon>
        <taxon>Pseudomonadota</taxon>
        <taxon>Gammaproteobacteria</taxon>
        <taxon>Pseudomonadales</taxon>
        <taxon>Pseudomonadaceae</taxon>
        <taxon>Pseudomonas</taxon>
    </lineage>
</organism>